<sequence>MFAAAIAEHNISMRAMDHISDVVKHAFPDSAIAQGFCCKRTKTASLTYNVLAPVMKEQLISSMKRCVSAAGRPVFSIIIDESTDVSCTKVLACAVMYFDKEAQTKFLFTIDLEGEKAVDLFAALSDGLKLNGFDINNMIGFAADTTNVMYDSPAHNILNHYEIRWLSFHSCVARVLEQWDALIAFFQEEYEVDNNLSAEYILSNLKNPTVKLYLLFLDYILALVNKFNIIFQSSRSVVHHLYKTMSEFYKSVLACYMQEMYINNTDLNAIEPTITFYFVHIKDMCLGIKVATELSTNSLDKEHKLAFLKRSQLFLIELCAQLKKRLPLQDNFLKMLSFLDPNDFNNQNCQSLFKLYQRFPDFVNDPQIIDNEYRTMKTDDMVKMLLTKNLNCDTFWYELSQLKDINDCYKYSNISKFAQSMLILPVSNASCERIFSQINLIKTKNRNRFQNINVSHILHVKQSLRENGCNNFKPNEQMLCKNFNKLNLSCSDEEG</sequence>
<protein>
    <submittedName>
        <fullName evidence="2">Uncharacterized protein, isoform A</fullName>
    </submittedName>
</protein>
<reference evidence="2 3" key="1">
    <citation type="journal article" date="2007" name="Nature">
        <title>Evolution of genes and genomes on the Drosophila phylogeny.</title>
        <authorList>
            <consortium name="Drosophila 12 Genomes Consortium"/>
            <person name="Clark A.G."/>
            <person name="Eisen M.B."/>
            <person name="Smith D.R."/>
            <person name="Bergman C.M."/>
            <person name="Oliver B."/>
            <person name="Markow T.A."/>
            <person name="Kaufman T.C."/>
            <person name="Kellis M."/>
            <person name="Gelbart W."/>
            <person name="Iyer V.N."/>
            <person name="Pollard D.A."/>
            <person name="Sackton T.B."/>
            <person name="Larracuente A.M."/>
            <person name="Singh N.D."/>
            <person name="Abad J.P."/>
            <person name="Abt D.N."/>
            <person name="Adryan B."/>
            <person name="Aguade M."/>
            <person name="Akashi H."/>
            <person name="Anderson W.W."/>
            <person name="Aquadro C.F."/>
            <person name="Ardell D.H."/>
            <person name="Arguello R."/>
            <person name="Artieri C.G."/>
            <person name="Barbash D.A."/>
            <person name="Barker D."/>
            <person name="Barsanti P."/>
            <person name="Batterham P."/>
            <person name="Batzoglou S."/>
            <person name="Begun D."/>
            <person name="Bhutkar A."/>
            <person name="Blanco E."/>
            <person name="Bosak S.A."/>
            <person name="Bradley R.K."/>
            <person name="Brand A.D."/>
            <person name="Brent M.R."/>
            <person name="Brooks A.N."/>
            <person name="Brown R.H."/>
            <person name="Butlin R.K."/>
            <person name="Caggese C."/>
            <person name="Calvi B.R."/>
            <person name="Bernardo de Carvalho A."/>
            <person name="Caspi A."/>
            <person name="Castrezana S."/>
            <person name="Celniker S.E."/>
            <person name="Chang J.L."/>
            <person name="Chapple C."/>
            <person name="Chatterji S."/>
            <person name="Chinwalla A."/>
            <person name="Civetta A."/>
            <person name="Clifton S.W."/>
            <person name="Comeron J.M."/>
            <person name="Costello J.C."/>
            <person name="Coyne J.A."/>
            <person name="Daub J."/>
            <person name="David R.G."/>
            <person name="Delcher A.L."/>
            <person name="Delehaunty K."/>
            <person name="Do C.B."/>
            <person name="Ebling H."/>
            <person name="Edwards K."/>
            <person name="Eickbush T."/>
            <person name="Evans J.D."/>
            <person name="Filipski A."/>
            <person name="Findeiss S."/>
            <person name="Freyhult E."/>
            <person name="Fulton L."/>
            <person name="Fulton R."/>
            <person name="Garcia A.C."/>
            <person name="Gardiner A."/>
            <person name="Garfield D.A."/>
            <person name="Garvin B.E."/>
            <person name="Gibson G."/>
            <person name="Gilbert D."/>
            <person name="Gnerre S."/>
            <person name="Godfrey J."/>
            <person name="Good R."/>
            <person name="Gotea V."/>
            <person name="Gravely B."/>
            <person name="Greenberg A.J."/>
            <person name="Griffiths-Jones S."/>
            <person name="Gross S."/>
            <person name="Guigo R."/>
            <person name="Gustafson E.A."/>
            <person name="Haerty W."/>
            <person name="Hahn M.W."/>
            <person name="Halligan D.L."/>
            <person name="Halpern A.L."/>
            <person name="Halter G.M."/>
            <person name="Han M.V."/>
            <person name="Heger A."/>
            <person name="Hillier L."/>
            <person name="Hinrichs A.S."/>
            <person name="Holmes I."/>
            <person name="Hoskins R.A."/>
            <person name="Hubisz M.J."/>
            <person name="Hultmark D."/>
            <person name="Huntley M.A."/>
            <person name="Jaffe D.B."/>
            <person name="Jagadeeshan S."/>
            <person name="Jeck W.R."/>
            <person name="Johnson J."/>
            <person name="Jones C.D."/>
            <person name="Jordan W.C."/>
            <person name="Karpen G.H."/>
            <person name="Kataoka E."/>
            <person name="Keightley P.D."/>
            <person name="Kheradpour P."/>
            <person name="Kirkness E.F."/>
            <person name="Koerich L.B."/>
            <person name="Kristiansen K."/>
            <person name="Kudrna D."/>
            <person name="Kulathinal R.J."/>
            <person name="Kumar S."/>
            <person name="Kwok R."/>
            <person name="Lander E."/>
            <person name="Langley C.H."/>
            <person name="Lapoint R."/>
            <person name="Lazzaro B.P."/>
            <person name="Lee S.J."/>
            <person name="Levesque L."/>
            <person name="Li R."/>
            <person name="Lin C.F."/>
            <person name="Lin M.F."/>
            <person name="Lindblad-Toh K."/>
            <person name="Llopart A."/>
            <person name="Long M."/>
            <person name="Low L."/>
            <person name="Lozovsky E."/>
            <person name="Lu J."/>
            <person name="Luo M."/>
            <person name="Machado C.A."/>
            <person name="Makalowski W."/>
            <person name="Marzo M."/>
            <person name="Matsuda M."/>
            <person name="Matzkin L."/>
            <person name="McAllister B."/>
            <person name="McBride C.S."/>
            <person name="McKernan B."/>
            <person name="McKernan K."/>
            <person name="Mendez-Lago M."/>
            <person name="Minx P."/>
            <person name="Mollenhauer M.U."/>
            <person name="Montooth K."/>
            <person name="Mount S.M."/>
            <person name="Mu X."/>
            <person name="Myers E."/>
            <person name="Negre B."/>
            <person name="Newfeld S."/>
            <person name="Nielsen R."/>
            <person name="Noor M.A."/>
            <person name="O'Grady P."/>
            <person name="Pachter L."/>
            <person name="Papaceit M."/>
            <person name="Parisi M.J."/>
            <person name="Parisi M."/>
            <person name="Parts L."/>
            <person name="Pedersen J.S."/>
            <person name="Pesole G."/>
            <person name="Phillippy A.M."/>
            <person name="Ponting C.P."/>
            <person name="Pop M."/>
            <person name="Porcelli D."/>
            <person name="Powell J.R."/>
            <person name="Prohaska S."/>
            <person name="Pruitt K."/>
            <person name="Puig M."/>
            <person name="Quesneville H."/>
            <person name="Ram K.R."/>
            <person name="Rand D."/>
            <person name="Rasmussen M.D."/>
            <person name="Reed L.K."/>
            <person name="Reenan R."/>
            <person name="Reily A."/>
            <person name="Remington K.A."/>
            <person name="Rieger T.T."/>
            <person name="Ritchie M.G."/>
            <person name="Robin C."/>
            <person name="Rogers Y.H."/>
            <person name="Rohde C."/>
            <person name="Rozas J."/>
            <person name="Rubenfield M.J."/>
            <person name="Ruiz A."/>
            <person name="Russo S."/>
            <person name="Salzberg S.L."/>
            <person name="Sanchez-Gracia A."/>
            <person name="Saranga D.J."/>
            <person name="Sato H."/>
            <person name="Schaeffer S.W."/>
            <person name="Schatz M.C."/>
            <person name="Schlenke T."/>
            <person name="Schwartz R."/>
            <person name="Segarra C."/>
            <person name="Singh R.S."/>
            <person name="Sirot L."/>
            <person name="Sirota M."/>
            <person name="Sisneros N.B."/>
            <person name="Smith C.D."/>
            <person name="Smith T.F."/>
            <person name="Spieth J."/>
            <person name="Stage D.E."/>
            <person name="Stark A."/>
            <person name="Stephan W."/>
            <person name="Strausberg R.L."/>
            <person name="Strempel S."/>
            <person name="Sturgill D."/>
            <person name="Sutton G."/>
            <person name="Sutton G.G."/>
            <person name="Tao W."/>
            <person name="Teichmann S."/>
            <person name="Tobari Y.N."/>
            <person name="Tomimura Y."/>
            <person name="Tsolas J.M."/>
            <person name="Valente V.L."/>
            <person name="Venter E."/>
            <person name="Venter J.C."/>
            <person name="Vicario S."/>
            <person name="Vieira F.G."/>
            <person name="Vilella A.J."/>
            <person name="Villasante A."/>
            <person name="Walenz B."/>
            <person name="Wang J."/>
            <person name="Wasserman M."/>
            <person name="Watts T."/>
            <person name="Wilson D."/>
            <person name="Wilson R.K."/>
            <person name="Wing R.A."/>
            <person name="Wolfner M.F."/>
            <person name="Wong A."/>
            <person name="Wong G.K."/>
            <person name="Wu C.I."/>
            <person name="Wu G."/>
            <person name="Yamamoto D."/>
            <person name="Yang H.P."/>
            <person name="Yang S.P."/>
            <person name="Yorke J.A."/>
            <person name="Yoshida K."/>
            <person name="Zdobnov E."/>
            <person name="Zhang P."/>
            <person name="Zhang Y."/>
            <person name="Zimin A.V."/>
            <person name="Baldwin J."/>
            <person name="Abdouelleil A."/>
            <person name="Abdulkadir J."/>
            <person name="Abebe A."/>
            <person name="Abera B."/>
            <person name="Abreu J."/>
            <person name="Acer S.C."/>
            <person name="Aftuck L."/>
            <person name="Alexander A."/>
            <person name="An P."/>
            <person name="Anderson E."/>
            <person name="Anderson S."/>
            <person name="Arachi H."/>
            <person name="Azer M."/>
            <person name="Bachantsang P."/>
            <person name="Barry A."/>
            <person name="Bayul T."/>
            <person name="Berlin A."/>
            <person name="Bessette D."/>
            <person name="Bloom T."/>
            <person name="Blye J."/>
            <person name="Boguslavskiy L."/>
            <person name="Bonnet C."/>
            <person name="Boukhgalter B."/>
            <person name="Bourzgui I."/>
            <person name="Brown A."/>
            <person name="Cahill P."/>
            <person name="Channer S."/>
            <person name="Cheshatsang Y."/>
            <person name="Chuda L."/>
            <person name="Citroen M."/>
            <person name="Collymore A."/>
            <person name="Cooke P."/>
            <person name="Costello M."/>
            <person name="D'Aco K."/>
            <person name="Daza R."/>
            <person name="De Haan G."/>
            <person name="DeGray S."/>
            <person name="DeMaso C."/>
            <person name="Dhargay N."/>
            <person name="Dooley K."/>
            <person name="Dooley E."/>
            <person name="Doricent M."/>
            <person name="Dorje P."/>
            <person name="Dorjee K."/>
            <person name="Dupes A."/>
            <person name="Elong R."/>
            <person name="Falk J."/>
            <person name="Farina A."/>
            <person name="Faro S."/>
            <person name="Ferguson D."/>
            <person name="Fisher S."/>
            <person name="Foley C.D."/>
            <person name="Franke A."/>
            <person name="Friedrich D."/>
            <person name="Gadbois L."/>
            <person name="Gearin G."/>
            <person name="Gearin C.R."/>
            <person name="Giannoukos G."/>
            <person name="Goode T."/>
            <person name="Graham J."/>
            <person name="Grandbois E."/>
            <person name="Grewal S."/>
            <person name="Gyaltsen K."/>
            <person name="Hafez N."/>
            <person name="Hagos B."/>
            <person name="Hall J."/>
            <person name="Henson C."/>
            <person name="Hollinger A."/>
            <person name="Honan T."/>
            <person name="Huard M.D."/>
            <person name="Hughes L."/>
            <person name="Hurhula B."/>
            <person name="Husby M.E."/>
            <person name="Kamat A."/>
            <person name="Kanga B."/>
            <person name="Kashin S."/>
            <person name="Khazanovich D."/>
            <person name="Kisner P."/>
            <person name="Lance K."/>
            <person name="Lara M."/>
            <person name="Lee W."/>
            <person name="Lennon N."/>
            <person name="Letendre F."/>
            <person name="LeVine R."/>
            <person name="Lipovsky A."/>
            <person name="Liu X."/>
            <person name="Liu J."/>
            <person name="Liu S."/>
            <person name="Lokyitsang T."/>
            <person name="Lokyitsang Y."/>
            <person name="Lubonja R."/>
            <person name="Lui A."/>
            <person name="MacDonald P."/>
            <person name="Magnisalis V."/>
            <person name="Maru K."/>
            <person name="Matthews C."/>
            <person name="McCusker W."/>
            <person name="McDonough S."/>
            <person name="Mehta T."/>
            <person name="Meldrim J."/>
            <person name="Meneus L."/>
            <person name="Mihai O."/>
            <person name="Mihalev A."/>
            <person name="Mihova T."/>
            <person name="Mittelman R."/>
            <person name="Mlenga V."/>
            <person name="Montmayeur A."/>
            <person name="Mulrain L."/>
            <person name="Navidi A."/>
            <person name="Naylor J."/>
            <person name="Negash T."/>
            <person name="Nguyen T."/>
            <person name="Nguyen N."/>
            <person name="Nicol R."/>
            <person name="Norbu C."/>
            <person name="Norbu N."/>
            <person name="Novod N."/>
            <person name="O'Neill B."/>
            <person name="Osman S."/>
            <person name="Markiewicz E."/>
            <person name="Oyono O.L."/>
            <person name="Patti C."/>
            <person name="Phunkhang P."/>
            <person name="Pierre F."/>
            <person name="Priest M."/>
            <person name="Raghuraman S."/>
            <person name="Rege F."/>
            <person name="Reyes R."/>
            <person name="Rise C."/>
            <person name="Rogov P."/>
            <person name="Ross K."/>
            <person name="Ryan E."/>
            <person name="Settipalli S."/>
            <person name="Shea T."/>
            <person name="Sherpa N."/>
            <person name="Shi L."/>
            <person name="Shih D."/>
            <person name="Sparrow T."/>
            <person name="Spaulding J."/>
            <person name="Stalker J."/>
            <person name="Stange-Thomann N."/>
            <person name="Stavropoulos S."/>
            <person name="Stone C."/>
            <person name="Strader C."/>
            <person name="Tesfaye S."/>
            <person name="Thomson T."/>
            <person name="Thoulutsang Y."/>
            <person name="Thoulutsang D."/>
            <person name="Topham K."/>
            <person name="Topping I."/>
            <person name="Tsamla T."/>
            <person name="Vassiliev H."/>
            <person name="Vo A."/>
            <person name="Wangchuk T."/>
            <person name="Wangdi T."/>
            <person name="Weiand M."/>
            <person name="Wilkinson J."/>
            <person name="Wilson A."/>
            <person name="Yadav S."/>
            <person name="Young G."/>
            <person name="Yu Q."/>
            <person name="Zembek L."/>
            <person name="Zhong D."/>
            <person name="Zimmer A."/>
            <person name="Zwirko Z."/>
            <person name="Jaffe D.B."/>
            <person name="Alvarez P."/>
            <person name="Brockman W."/>
            <person name="Butler J."/>
            <person name="Chin C."/>
            <person name="Gnerre S."/>
            <person name="Grabherr M."/>
            <person name="Kleber M."/>
            <person name="Mauceli E."/>
            <person name="MacCallum I."/>
        </authorList>
    </citation>
    <scope>NUCLEOTIDE SEQUENCE [LARGE SCALE GENOMIC DNA]</scope>
    <source>
        <strain evidence="3">Tucson 15081-1352.22</strain>
    </source>
</reference>
<dbReference type="InterPro" id="IPR008906">
    <property type="entry name" value="HATC_C_dom"/>
</dbReference>
<dbReference type="Pfam" id="PF05699">
    <property type="entry name" value="Dimer_Tnp_hAT"/>
    <property type="match status" value="1"/>
</dbReference>
<evidence type="ECO:0000259" key="1">
    <source>
        <dbReference type="Pfam" id="PF05699"/>
    </source>
</evidence>
<dbReference type="PANTHER" id="PTHR37162:SF1">
    <property type="entry name" value="BED-TYPE DOMAIN-CONTAINING PROTEIN"/>
    <property type="match status" value="1"/>
</dbReference>
<proteinExistence type="predicted"/>
<dbReference type="PANTHER" id="PTHR37162">
    <property type="entry name" value="HAT FAMILY DIMERISATION DOMAINCONTAINING PROTEIN-RELATED"/>
    <property type="match status" value="1"/>
</dbReference>
<evidence type="ECO:0000313" key="3">
    <source>
        <dbReference type="Proteomes" id="UP000009192"/>
    </source>
</evidence>
<dbReference type="AlphaFoldDB" id="A0A0Q9X781"/>
<evidence type="ECO:0000313" key="2">
    <source>
        <dbReference type="EMBL" id="KRG03829.1"/>
    </source>
</evidence>
<dbReference type="GO" id="GO:0046983">
    <property type="term" value="F:protein dimerization activity"/>
    <property type="evidence" value="ECO:0007669"/>
    <property type="project" value="InterPro"/>
</dbReference>
<dbReference type="SUPFAM" id="SSF53098">
    <property type="entry name" value="Ribonuclease H-like"/>
    <property type="match status" value="1"/>
</dbReference>
<accession>A0A0Q9X781</accession>
<gene>
    <name evidence="2" type="primary">Dmoj\GI25655</name>
    <name evidence="2" type="ORF">Dmoj_GI25655</name>
</gene>
<dbReference type="OrthoDB" id="10023262at2759"/>
<name>A0A0Q9X781_DROMO</name>
<organism evidence="2 3">
    <name type="scientific">Drosophila mojavensis</name>
    <name type="common">Fruit fly</name>
    <dbReference type="NCBI Taxonomy" id="7230"/>
    <lineage>
        <taxon>Eukaryota</taxon>
        <taxon>Metazoa</taxon>
        <taxon>Ecdysozoa</taxon>
        <taxon>Arthropoda</taxon>
        <taxon>Hexapoda</taxon>
        <taxon>Insecta</taxon>
        <taxon>Pterygota</taxon>
        <taxon>Neoptera</taxon>
        <taxon>Endopterygota</taxon>
        <taxon>Diptera</taxon>
        <taxon>Brachycera</taxon>
        <taxon>Muscomorpha</taxon>
        <taxon>Ephydroidea</taxon>
        <taxon>Drosophilidae</taxon>
        <taxon>Drosophila</taxon>
    </lineage>
</organism>
<dbReference type="Proteomes" id="UP000009192">
    <property type="component" value="Unassembled WGS sequence"/>
</dbReference>
<dbReference type="InParanoid" id="A0A0Q9X781"/>
<dbReference type="KEGG" id="dmo:Dmoj_GI25655"/>
<dbReference type="InterPro" id="IPR012337">
    <property type="entry name" value="RNaseH-like_sf"/>
</dbReference>
<keyword evidence="3" id="KW-1185">Reference proteome</keyword>
<feature type="domain" description="HAT C-terminal dimerisation" evidence="1">
    <location>
        <begin position="408"/>
        <end position="463"/>
    </location>
</feature>
<dbReference type="EMBL" id="CH933807">
    <property type="protein sequence ID" value="KRG03829.1"/>
    <property type="molecule type" value="Genomic_DNA"/>
</dbReference>